<dbReference type="ExpressionAtlas" id="M8BY64">
    <property type="expression patterns" value="baseline"/>
</dbReference>
<sequence>MARGLSHSHLKKYAGMLSVSGGGKTYLQIMDSCDKNMFRVRHLSQQKELPKYVAFKGDNGKYLREPSHYEQPQQFSASDIKDQDVVYETFTDDYGVVRIKSNGSGRVLKSFPGEDGIPIASVKDAGFQFNSDIPEDTIYKDVDTLFKVVFKDGNNIALQNIGNGKFCKNLNLPGGWISFLSASAANSNTREATFQIEEPVKSREIYDVEYRVGGVKTSSNQKVTRTEVLATNRTHESHTAQTSIEMFDRTESKWDAKLTLDAGIKTKLSAGLPFMMEGEVETHLDFHAEYNWGETKEQNTKRTTLYSYPVPSMTKVH</sequence>
<dbReference type="PANTHER" id="PTHR39244:SF5">
    <property type="entry name" value="NATTERIN-3-LIKE"/>
    <property type="match status" value="1"/>
</dbReference>
<organism evidence="1">
    <name type="scientific">Aegilops tauschii</name>
    <name type="common">Tausch's goatgrass</name>
    <name type="synonym">Aegilops squarrosa</name>
    <dbReference type="NCBI Taxonomy" id="37682"/>
    <lineage>
        <taxon>Eukaryota</taxon>
        <taxon>Viridiplantae</taxon>
        <taxon>Streptophyta</taxon>
        <taxon>Embryophyta</taxon>
        <taxon>Tracheophyta</taxon>
        <taxon>Spermatophyta</taxon>
        <taxon>Magnoliopsida</taxon>
        <taxon>Liliopsida</taxon>
        <taxon>Poales</taxon>
        <taxon>Poaceae</taxon>
        <taxon>BOP clade</taxon>
        <taxon>Pooideae</taxon>
        <taxon>Triticodae</taxon>
        <taxon>Triticeae</taxon>
        <taxon>Triticinae</taxon>
        <taxon>Aegilops</taxon>
    </lineage>
</organism>
<dbReference type="SUPFAM" id="SSF56973">
    <property type="entry name" value="Aerolisin/ETX pore-forming domain"/>
    <property type="match status" value="1"/>
</dbReference>
<dbReference type="SUPFAM" id="SSF50382">
    <property type="entry name" value="Agglutinin"/>
    <property type="match status" value="1"/>
</dbReference>
<dbReference type="PANTHER" id="PTHR39244">
    <property type="entry name" value="NATTERIN-4"/>
    <property type="match status" value="1"/>
</dbReference>
<dbReference type="Pfam" id="PF07468">
    <property type="entry name" value="Agglutinin"/>
    <property type="match status" value="1"/>
</dbReference>
<dbReference type="EnsemblPlants" id="EMT26723">
    <property type="protein sequence ID" value="EMT26723"/>
    <property type="gene ID" value="F775_25684"/>
</dbReference>
<accession>M8BY64</accession>
<proteinExistence type="predicted"/>
<dbReference type="InterPro" id="IPR053237">
    <property type="entry name" value="Natterin_C"/>
</dbReference>
<dbReference type="Gene3D" id="2.170.15.10">
    <property type="entry name" value="Proaerolysin, chain A, domain 3"/>
    <property type="match status" value="1"/>
</dbReference>
<protein>
    <submittedName>
        <fullName evidence="1">Uncharacterized protein</fullName>
    </submittedName>
</protein>
<dbReference type="Gene3D" id="2.80.10.50">
    <property type="match status" value="1"/>
</dbReference>
<dbReference type="SMART" id="SM00791">
    <property type="entry name" value="Agglutinin"/>
    <property type="match status" value="1"/>
</dbReference>
<dbReference type="AlphaFoldDB" id="M8BY64"/>
<evidence type="ECO:0000313" key="1">
    <source>
        <dbReference type="EnsemblPlants" id="EMT26723"/>
    </source>
</evidence>
<reference evidence="1" key="1">
    <citation type="submission" date="2015-06" db="UniProtKB">
        <authorList>
            <consortium name="EnsemblPlants"/>
        </authorList>
    </citation>
    <scope>IDENTIFICATION</scope>
</reference>
<name>M8BY64_AEGTA</name>
<dbReference type="InterPro" id="IPR008998">
    <property type="entry name" value="Agglutinin"/>
</dbReference>
<dbReference type="InterPro" id="IPR036242">
    <property type="entry name" value="Agglutinin_dom_sf"/>
</dbReference>